<accession>A0A0B6YYA3</accession>
<organism evidence="1">
    <name type="scientific">Arion vulgaris</name>
    <dbReference type="NCBI Taxonomy" id="1028688"/>
    <lineage>
        <taxon>Eukaryota</taxon>
        <taxon>Metazoa</taxon>
        <taxon>Spiralia</taxon>
        <taxon>Lophotrochozoa</taxon>
        <taxon>Mollusca</taxon>
        <taxon>Gastropoda</taxon>
        <taxon>Heterobranchia</taxon>
        <taxon>Euthyneura</taxon>
        <taxon>Panpulmonata</taxon>
        <taxon>Eupulmonata</taxon>
        <taxon>Stylommatophora</taxon>
        <taxon>Helicina</taxon>
        <taxon>Arionoidea</taxon>
        <taxon>Arionidae</taxon>
        <taxon>Arion</taxon>
    </lineage>
</organism>
<reference evidence="1" key="1">
    <citation type="submission" date="2014-12" db="EMBL/GenBank/DDBJ databases">
        <title>Insight into the proteome of Arion vulgaris.</title>
        <authorList>
            <person name="Aradska J."/>
            <person name="Bulat T."/>
            <person name="Smidak R."/>
            <person name="Sarate P."/>
            <person name="Gangsoo J."/>
            <person name="Sialana F."/>
            <person name="Bilban M."/>
            <person name="Lubec G."/>
        </authorList>
    </citation>
    <scope>NUCLEOTIDE SEQUENCE</scope>
    <source>
        <tissue evidence="1">Skin</tissue>
    </source>
</reference>
<proteinExistence type="predicted"/>
<gene>
    <name evidence="1" type="primary">ORF41968</name>
</gene>
<dbReference type="EMBL" id="HACG01014469">
    <property type="protein sequence ID" value="CEK61334.1"/>
    <property type="molecule type" value="Transcribed_RNA"/>
</dbReference>
<evidence type="ECO:0000313" key="1">
    <source>
        <dbReference type="EMBL" id="CEK61334.1"/>
    </source>
</evidence>
<protein>
    <submittedName>
        <fullName evidence="1">Uncharacterized protein</fullName>
    </submittedName>
</protein>
<sequence length="67" mass="8101">MFNIFVLKKRLSHNFGNDHIKDIEIQFDLSNETWLSNFQRTFLSYYTYQYVYTPPSAERDSTYDGYA</sequence>
<dbReference type="AlphaFoldDB" id="A0A0B6YYA3"/>
<name>A0A0B6YYA3_9EUPU</name>